<dbReference type="EMBL" id="LSSM01000270">
    <property type="protein sequence ID" value="OMJ29473.1"/>
    <property type="molecule type" value="Genomic_DNA"/>
</dbReference>
<dbReference type="Gene3D" id="3.80.10.10">
    <property type="entry name" value="Ribonuclease Inhibitor"/>
    <property type="match status" value="1"/>
</dbReference>
<dbReference type="SUPFAM" id="SSF52047">
    <property type="entry name" value="RNI-like"/>
    <property type="match status" value="1"/>
</dbReference>
<reference evidence="3" key="1">
    <citation type="submission" date="2017-01" db="EMBL/GenBank/DDBJ databases">
        <authorList>
            <person name="Wang Y."/>
            <person name="White M."/>
            <person name="Kvist S."/>
            <person name="Moncalvo J.-M."/>
        </authorList>
    </citation>
    <scope>NUCLEOTIDE SEQUENCE [LARGE SCALE GENOMIC DNA]</scope>
    <source>
        <strain evidence="3">ID-206-W2</strain>
    </source>
</reference>
<feature type="region of interest" description="Disordered" evidence="1">
    <location>
        <begin position="351"/>
        <end position="372"/>
    </location>
</feature>
<dbReference type="OrthoDB" id="10257471at2759"/>
<gene>
    <name evidence="2" type="ORF">AYI69_g1021</name>
</gene>
<keyword evidence="3" id="KW-1185">Reference proteome</keyword>
<evidence type="ECO:0000256" key="1">
    <source>
        <dbReference type="SAM" id="MobiDB-lite"/>
    </source>
</evidence>
<dbReference type="AlphaFoldDB" id="A0A1R1YRF0"/>
<dbReference type="SMART" id="SM00367">
    <property type="entry name" value="LRR_CC"/>
    <property type="match status" value="5"/>
</dbReference>
<evidence type="ECO:0000313" key="3">
    <source>
        <dbReference type="Proteomes" id="UP000187429"/>
    </source>
</evidence>
<comment type="caution">
    <text evidence="2">The sequence shown here is derived from an EMBL/GenBank/DDBJ whole genome shotgun (WGS) entry which is preliminary data.</text>
</comment>
<proteinExistence type="predicted"/>
<protein>
    <submittedName>
        <fullName evidence="2">Uncharacterized protein</fullName>
    </submittedName>
</protein>
<accession>A0A1R1YRF0</accession>
<dbReference type="InterPro" id="IPR032675">
    <property type="entry name" value="LRR_dom_sf"/>
</dbReference>
<feature type="compositionally biased region" description="Low complexity" evidence="1">
    <location>
        <begin position="351"/>
        <end position="369"/>
    </location>
</feature>
<dbReference type="InterPro" id="IPR006553">
    <property type="entry name" value="Leu-rich_rpt_Cys-con_subtyp"/>
</dbReference>
<name>A0A1R1YRF0_9FUNG</name>
<dbReference type="Proteomes" id="UP000187429">
    <property type="component" value="Unassembled WGS sequence"/>
</dbReference>
<organism evidence="2 3">
    <name type="scientific">Smittium culicis</name>
    <dbReference type="NCBI Taxonomy" id="133412"/>
    <lineage>
        <taxon>Eukaryota</taxon>
        <taxon>Fungi</taxon>
        <taxon>Fungi incertae sedis</taxon>
        <taxon>Zoopagomycota</taxon>
        <taxon>Kickxellomycotina</taxon>
        <taxon>Harpellomycetes</taxon>
        <taxon>Harpellales</taxon>
        <taxon>Legeriomycetaceae</taxon>
        <taxon>Smittium</taxon>
    </lineage>
</organism>
<sequence length="570" mass="64639">MNAQKVQTDYRRNFSNDNSSYFSDTESIDFPSNNSTTICFFLERICRHLHRRDLLELTTVCKDWFYVVAPLIYETPVFGSKRRTPLEAFTLFLSNFKNASHKTRSIQTNLHTNVIRRAVRKLDLTGISYNIYIEIKSDWLLKLFTLLPNLENINMSGFEYITNESIHLLLECNKESNENSLNPVLFPTSGGSFAPPKSLGNNIFESIKVLNISNCSNLSTNSLISLFSLATNLTSINVSNIHSMNDQVLHCISRSCTSLVTIDISDLSNITDSGILNLKKLMLKNFRVSNCKNISNSTLENLFIFSEICVFDISHNSKIDYFGFDQLKRNNEIAKFNKHSTSNLIPHNHSISQQTHTTSSASGASNSTSKQYTNTSMIRSSTSAGVDNLFALIAHGCQRLIQPQNFLGLFNISLAAVKLKYLTLSYYSLVPESSHKMSNTNNYNLNMLSNALRTFENLEILEIHDIDRPVKLDLFLVLACHLPRIKAIKLYVISSLHQKYGISSFYENKSSSSQSGSEIEYDSDDSVFRSNRQLKSVLLNKSEVSKINNLVSQMGQQAKFIYFPVDRIKY</sequence>
<evidence type="ECO:0000313" key="2">
    <source>
        <dbReference type="EMBL" id="OMJ29473.1"/>
    </source>
</evidence>